<keyword evidence="2" id="KW-1185">Reference proteome</keyword>
<dbReference type="EMBL" id="JAOPGA020000365">
    <property type="protein sequence ID" value="KAL0478334.1"/>
    <property type="molecule type" value="Genomic_DNA"/>
</dbReference>
<reference evidence="1 2" key="1">
    <citation type="submission" date="2024-03" db="EMBL/GenBank/DDBJ databases">
        <title>The Acrasis kona genome and developmental transcriptomes reveal deep origins of eukaryotic multicellular pathways.</title>
        <authorList>
            <person name="Sheikh S."/>
            <person name="Fu C.-J."/>
            <person name="Brown M.W."/>
            <person name="Baldauf S.L."/>
        </authorList>
    </citation>
    <scope>NUCLEOTIDE SEQUENCE [LARGE SCALE GENOMIC DNA]</scope>
    <source>
        <strain evidence="1 2">ATCC MYA-3509</strain>
    </source>
</reference>
<organism evidence="1 2">
    <name type="scientific">Acrasis kona</name>
    <dbReference type="NCBI Taxonomy" id="1008807"/>
    <lineage>
        <taxon>Eukaryota</taxon>
        <taxon>Discoba</taxon>
        <taxon>Heterolobosea</taxon>
        <taxon>Tetramitia</taxon>
        <taxon>Eutetramitia</taxon>
        <taxon>Acrasidae</taxon>
        <taxon>Acrasis</taxon>
    </lineage>
</organism>
<sequence>MMSRSINRLINVSKRSYAVKPPVANAEVAELDKSIVNFSTLSVNDRQAIIRILSKAHAPVLRELQKMITGVQNRKKDASQNVDQHLESLRKSYYADTDFLKNLYNKEQRSSKLLADLVVSTHQVISKLLQATSLEEYLARETNDVAQQFKKKVEVGVGLTLEQVAELYKKAIQGEINREDEGTNQIVNFSVVAQSEYEREFNQELSSSGGDTLSAQKIVLARHLWSTLKKNQGESYVSEEEHSD</sequence>
<dbReference type="Proteomes" id="UP001431209">
    <property type="component" value="Unassembled WGS sequence"/>
</dbReference>
<dbReference type="AlphaFoldDB" id="A0AAW2YNY2"/>
<accession>A0AAW2YNY2</accession>
<evidence type="ECO:0000313" key="1">
    <source>
        <dbReference type="EMBL" id="KAL0478334.1"/>
    </source>
</evidence>
<evidence type="ECO:0000313" key="2">
    <source>
        <dbReference type="Proteomes" id="UP001431209"/>
    </source>
</evidence>
<gene>
    <name evidence="1" type="ORF">AKO1_008567</name>
</gene>
<name>A0AAW2YNY2_9EUKA</name>
<comment type="caution">
    <text evidence="1">The sequence shown here is derived from an EMBL/GenBank/DDBJ whole genome shotgun (WGS) entry which is preliminary data.</text>
</comment>
<proteinExistence type="predicted"/>
<protein>
    <submittedName>
        <fullName evidence="1">Peroxisomal acyl-coenzyme A oxidase</fullName>
    </submittedName>
</protein>